<evidence type="ECO:0000313" key="1">
    <source>
        <dbReference type="EMBL" id="CEG44909.1"/>
    </source>
</evidence>
<dbReference type="AlphaFoldDB" id="A0A0P1AW21"/>
<reference evidence="2" key="1">
    <citation type="submission" date="2014-09" db="EMBL/GenBank/DDBJ databases">
        <authorList>
            <person name="Sharma Rahul"/>
            <person name="Thines Marco"/>
        </authorList>
    </citation>
    <scope>NUCLEOTIDE SEQUENCE [LARGE SCALE GENOMIC DNA]</scope>
</reference>
<sequence>MQNNVISFEDSDTIITAHMEYKTKKGVQEAYEKDSSFRDVFRGDRQDKRFVKINGLIYLSSDNKSKRLCNPDDDKIKVAILHNSHDAASAAYSDVVLIIILV</sequence>
<accession>A0A0P1AW21</accession>
<name>A0A0P1AW21_PLAHL</name>
<evidence type="ECO:0000313" key="2">
    <source>
        <dbReference type="Proteomes" id="UP000054928"/>
    </source>
</evidence>
<keyword evidence="2" id="KW-1185">Reference proteome</keyword>
<proteinExistence type="predicted"/>
<dbReference type="OrthoDB" id="165301at2759"/>
<dbReference type="GeneID" id="36396291"/>
<dbReference type="RefSeq" id="XP_024581278.1">
    <property type="nucleotide sequence ID" value="XM_024731063.1"/>
</dbReference>
<organism evidence="1 2">
    <name type="scientific">Plasmopara halstedii</name>
    <name type="common">Downy mildew of sunflower</name>
    <dbReference type="NCBI Taxonomy" id="4781"/>
    <lineage>
        <taxon>Eukaryota</taxon>
        <taxon>Sar</taxon>
        <taxon>Stramenopiles</taxon>
        <taxon>Oomycota</taxon>
        <taxon>Peronosporomycetes</taxon>
        <taxon>Peronosporales</taxon>
        <taxon>Peronosporaceae</taxon>
        <taxon>Plasmopara</taxon>
    </lineage>
</organism>
<dbReference type="Proteomes" id="UP000054928">
    <property type="component" value="Unassembled WGS sequence"/>
</dbReference>
<protein>
    <submittedName>
        <fullName evidence="1">Uncharacterized protein</fullName>
    </submittedName>
</protein>
<dbReference type="EMBL" id="CCYD01001336">
    <property type="protein sequence ID" value="CEG44909.1"/>
    <property type="molecule type" value="Genomic_DNA"/>
</dbReference>